<evidence type="ECO:0000313" key="11">
    <source>
        <dbReference type="Proteomes" id="UP001597138"/>
    </source>
</evidence>
<evidence type="ECO:0000256" key="7">
    <source>
        <dbReference type="SAM" id="Coils"/>
    </source>
</evidence>
<feature type="coiled-coil region" evidence="7">
    <location>
        <begin position="379"/>
        <end position="406"/>
    </location>
</feature>
<dbReference type="EC" id="2.7.13.3" evidence="2"/>
<protein>
    <recommendedName>
        <fullName evidence="2">histidine kinase</fullName>
        <ecNumber evidence="2">2.7.13.3</ecNumber>
    </recommendedName>
</protein>
<dbReference type="Pfam" id="PF02518">
    <property type="entry name" value="HATPase_c"/>
    <property type="match status" value="1"/>
</dbReference>
<dbReference type="RefSeq" id="WP_379816357.1">
    <property type="nucleotide sequence ID" value="NZ_JBHUDZ010000002.1"/>
</dbReference>
<keyword evidence="6" id="KW-0802">TPR repeat</keyword>
<dbReference type="PANTHER" id="PTHR24421">
    <property type="entry name" value="NITRATE/NITRITE SENSOR PROTEIN NARX-RELATED"/>
    <property type="match status" value="1"/>
</dbReference>
<keyword evidence="10" id="KW-0547">Nucleotide-binding</keyword>
<dbReference type="InterPro" id="IPR011990">
    <property type="entry name" value="TPR-like_helical_dom_sf"/>
</dbReference>
<evidence type="ECO:0000256" key="5">
    <source>
        <dbReference type="ARBA" id="ARBA00023012"/>
    </source>
</evidence>
<keyword evidence="11" id="KW-1185">Reference proteome</keyword>
<organism evidence="10 11">
    <name type="scientific">Flavobacterium artemisiae</name>
    <dbReference type="NCBI Taxonomy" id="2126556"/>
    <lineage>
        <taxon>Bacteria</taxon>
        <taxon>Pseudomonadati</taxon>
        <taxon>Bacteroidota</taxon>
        <taxon>Flavobacteriia</taxon>
        <taxon>Flavobacteriales</taxon>
        <taxon>Flavobacteriaceae</taxon>
        <taxon>Flavobacterium</taxon>
    </lineage>
</organism>
<keyword evidence="8" id="KW-0472">Membrane</keyword>
<name>A0ABW4HAG9_9FLAO</name>
<dbReference type="GO" id="GO:0005524">
    <property type="term" value="F:ATP binding"/>
    <property type="evidence" value="ECO:0007669"/>
    <property type="project" value="UniProtKB-KW"/>
</dbReference>
<evidence type="ECO:0000256" key="1">
    <source>
        <dbReference type="ARBA" id="ARBA00000085"/>
    </source>
</evidence>
<keyword evidence="4" id="KW-0418">Kinase</keyword>
<dbReference type="SUPFAM" id="SSF48452">
    <property type="entry name" value="TPR-like"/>
    <property type="match status" value="1"/>
</dbReference>
<feature type="repeat" description="TPR" evidence="6">
    <location>
        <begin position="92"/>
        <end position="125"/>
    </location>
</feature>
<feature type="transmembrane region" description="Helical" evidence="8">
    <location>
        <begin position="324"/>
        <end position="344"/>
    </location>
</feature>
<keyword evidence="7" id="KW-0175">Coiled coil</keyword>
<feature type="domain" description="Histidine kinase/HSP90-like ATPase" evidence="9">
    <location>
        <begin position="459"/>
        <end position="546"/>
    </location>
</feature>
<evidence type="ECO:0000259" key="9">
    <source>
        <dbReference type="Pfam" id="PF02518"/>
    </source>
</evidence>
<dbReference type="EMBL" id="JBHUDZ010000002">
    <property type="protein sequence ID" value="MFD1601927.1"/>
    <property type="molecule type" value="Genomic_DNA"/>
</dbReference>
<comment type="catalytic activity">
    <reaction evidence="1">
        <text>ATP + protein L-histidine = ADP + protein N-phospho-L-histidine.</text>
        <dbReference type="EC" id="2.7.13.3"/>
    </reaction>
</comment>
<evidence type="ECO:0000256" key="2">
    <source>
        <dbReference type="ARBA" id="ARBA00012438"/>
    </source>
</evidence>
<keyword evidence="10" id="KW-0067">ATP-binding</keyword>
<dbReference type="Gene3D" id="1.25.40.10">
    <property type="entry name" value="Tetratricopeptide repeat domain"/>
    <property type="match status" value="2"/>
</dbReference>
<evidence type="ECO:0000256" key="4">
    <source>
        <dbReference type="ARBA" id="ARBA00022777"/>
    </source>
</evidence>
<evidence type="ECO:0000256" key="8">
    <source>
        <dbReference type="SAM" id="Phobius"/>
    </source>
</evidence>
<comment type="caution">
    <text evidence="10">The sequence shown here is derived from an EMBL/GenBank/DDBJ whole genome shotgun (WGS) entry which is preliminary data.</text>
</comment>
<keyword evidence="8" id="KW-1133">Transmembrane helix</keyword>
<evidence type="ECO:0000256" key="6">
    <source>
        <dbReference type="PROSITE-ProRule" id="PRU00339"/>
    </source>
</evidence>
<keyword evidence="5" id="KW-0902">Two-component regulatory system</keyword>
<dbReference type="Gene3D" id="3.30.565.10">
    <property type="entry name" value="Histidine kinase-like ATPase, C-terminal domain"/>
    <property type="match status" value="1"/>
</dbReference>
<proteinExistence type="predicted"/>
<evidence type="ECO:0000313" key="10">
    <source>
        <dbReference type="EMBL" id="MFD1601927.1"/>
    </source>
</evidence>
<dbReference type="InterPro" id="IPR036890">
    <property type="entry name" value="HATPase_C_sf"/>
</dbReference>
<accession>A0ABW4HAG9</accession>
<dbReference type="InterPro" id="IPR050482">
    <property type="entry name" value="Sensor_HK_TwoCompSys"/>
</dbReference>
<dbReference type="PANTHER" id="PTHR24421:SF10">
    <property type="entry name" value="NITRATE_NITRITE SENSOR PROTEIN NARQ"/>
    <property type="match status" value="1"/>
</dbReference>
<dbReference type="PROSITE" id="PS50005">
    <property type="entry name" value="TPR"/>
    <property type="match status" value="1"/>
</dbReference>
<dbReference type="Proteomes" id="UP001597138">
    <property type="component" value="Unassembled WGS sequence"/>
</dbReference>
<keyword evidence="8" id="KW-0812">Transmembrane</keyword>
<reference evidence="11" key="1">
    <citation type="journal article" date="2019" name="Int. J. Syst. Evol. Microbiol.">
        <title>The Global Catalogue of Microorganisms (GCM) 10K type strain sequencing project: providing services to taxonomists for standard genome sequencing and annotation.</title>
        <authorList>
            <consortium name="The Broad Institute Genomics Platform"/>
            <consortium name="The Broad Institute Genome Sequencing Center for Infectious Disease"/>
            <person name="Wu L."/>
            <person name="Ma J."/>
        </authorList>
    </citation>
    <scope>NUCLEOTIDE SEQUENCE [LARGE SCALE GENOMIC DNA]</scope>
    <source>
        <strain evidence="11">CCUG 70865</strain>
    </source>
</reference>
<evidence type="ECO:0000256" key="3">
    <source>
        <dbReference type="ARBA" id="ARBA00022679"/>
    </source>
</evidence>
<dbReference type="InterPro" id="IPR019734">
    <property type="entry name" value="TPR_rpt"/>
</dbReference>
<dbReference type="InterPro" id="IPR003594">
    <property type="entry name" value="HATPase_dom"/>
</dbReference>
<gene>
    <name evidence="10" type="ORF">ACFSC2_04165</name>
</gene>
<dbReference type="SUPFAM" id="SSF55874">
    <property type="entry name" value="ATPase domain of HSP90 chaperone/DNA topoisomerase II/histidine kinase"/>
    <property type="match status" value="1"/>
</dbReference>
<sequence>MDAAENNRILISTLITKADQFNKNCKNTDSAFFYYNKAKLLCNPKIDTENYVSILNNMAEIQLNHGDYIGSETTITAAIPYLKYITKSENAWNTYTTLGTNYLYTYDYTNALLNYNKALGLETDEWRKQSTKSNIAWVLMKQNKYDEALQIFLRLSTKKETQQKREIFAKVIDNIGVCYFRLDDPRGIQYLHQGLKIRTEIDDKLGIAISKLHLARYYDENNNVLLSKKNALGAYTIFNQLHYIERKQSSLKILIKNSSNDELKKYSLLYVNLTDSIYEVRQKAKNQFAKIKYDSKLEKEENLKLKTNKTENDLKLERQKNRNIISYIIIALSLCMVLILYFYLTSKSNREKIEATYRSETRISKKLHDELANDIYHTMAFAENKNLALNENKEQLLQNLDAIYARTRDISKENGIITTDENYISSLKEMISGFSTPNINLILNGLDTISWNEVDKNKKITLYRVLQELLVNMRKYSEATLVGINFKKTEKSIAVNYTDNGKGIESDKIVFKNGLYNVEYRILKIKGKVEIKSTKDQGFKVFFKFPI</sequence>
<keyword evidence="3" id="KW-0808">Transferase</keyword>